<dbReference type="SUPFAM" id="SSF52799">
    <property type="entry name" value="(Phosphotyrosine protein) phosphatases II"/>
    <property type="match status" value="1"/>
</dbReference>
<reference evidence="2 3" key="1">
    <citation type="submission" date="2016-04" db="EMBL/GenBank/DDBJ databases">
        <authorList>
            <consortium name="Pathogen Informatics"/>
        </authorList>
    </citation>
    <scope>NUCLEOTIDE SEQUENCE [LARGE SCALE GENOMIC DNA]</scope>
    <source>
        <strain evidence="2 3">H050680373</strain>
    </source>
</reference>
<organism evidence="2 3">
    <name type="scientific">Bordetella ansorpii</name>
    <dbReference type="NCBI Taxonomy" id="288768"/>
    <lineage>
        <taxon>Bacteria</taxon>
        <taxon>Pseudomonadati</taxon>
        <taxon>Pseudomonadota</taxon>
        <taxon>Betaproteobacteria</taxon>
        <taxon>Burkholderiales</taxon>
        <taxon>Alcaligenaceae</taxon>
        <taxon>Bordetella</taxon>
    </lineage>
</organism>
<proteinExistence type="predicted"/>
<dbReference type="AlphaFoldDB" id="A0A157SS24"/>
<dbReference type="InterPro" id="IPR005939">
    <property type="entry name" value="BLH_phosphatase-like"/>
</dbReference>
<sequence length="115" mass="12200">MAAPIRPLSPDFAVAPQLTPEDMADVAAAGYKSVIINRPDHEGGADQPTAAEVSKAAQALGLRVEYQPVVSGSMTMDDVVRFAELLRELPGPVLAYCRSGTRCTNLYANAQQIKG</sequence>
<name>A0A157SS24_9BORD</name>
<accession>A0A157SS24</accession>
<dbReference type="RefSeq" id="WP_066132181.1">
    <property type="nucleotide sequence ID" value="NZ_FKIF01000008.1"/>
</dbReference>
<feature type="domain" description="Beta-lactamase hydrolase-like protein phosphatase-like" evidence="1">
    <location>
        <begin position="5"/>
        <end position="111"/>
    </location>
</feature>
<dbReference type="Proteomes" id="UP000076848">
    <property type="component" value="Unassembled WGS sequence"/>
</dbReference>
<protein>
    <submittedName>
        <fullName evidence="2">Uncharacterized protein conserved in bacteria</fullName>
    </submittedName>
</protein>
<dbReference type="EMBL" id="FKIF01000008">
    <property type="protein sequence ID" value="SAI73280.1"/>
    <property type="molecule type" value="Genomic_DNA"/>
</dbReference>
<evidence type="ECO:0000313" key="2">
    <source>
        <dbReference type="EMBL" id="SAI73280.1"/>
    </source>
</evidence>
<dbReference type="GO" id="GO:0016787">
    <property type="term" value="F:hydrolase activity"/>
    <property type="evidence" value="ECO:0007669"/>
    <property type="project" value="InterPro"/>
</dbReference>
<evidence type="ECO:0000259" key="1">
    <source>
        <dbReference type="Pfam" id="PF04273"/>
    </source>
</evidence>
<dbReference type="STRING" id="288768.SAMEA3906486_04577"/>
<gene>
    <name evidence="2" type="ORF">SAMEA3906486_04577</name>
</gene>
<dbReference type="InterPro" id="IPR029021">
    <property type="entry name" value="Prot-tyrosine_phosphatase-like"/>
</dbReference>
<dbReference type="Pfam" id="PF04273">
    <property type="entry name" value="BLH_phosphatase"/>
    <property type="match status" value="1"/>
</dbReference>
<dbReference type="NCBIfam" id="TIGR01244">
    <property type="entry name" value="TIGR01244 family sulfur transferase"/>
    <property type="match status" value="1"/>
</dbReference>
<dbReference type="Gene3D" id="3.90.190.10">
    <property type="entry name" value="Protein tyrosine phosphatase superfamily"/>
    <property type="match status" value="1"/>
</dbReference>
<keyword evidence="3" id="KW-1185">Reference proteome</keyword>
<evidence type="ECO:0000313" key="3">
    <source>
        <dbReference type="Proteomes" id="UP000076848"/>
    </source>
</evidence>
<dbReference type="OrthoDB" id="9802771at2"/>